<dbReference type="eggNOG" id="ENOG5030IYN">
    <property type="taxonomic scope" value="Bacteria"/>
</dbReference>
<feature type="region of interest" description="Disordered" evidence="1">
    <location>
        <begin position="80"/>
        <end position="104"/>
    </location>
</feature>
<dbReference type="PATRIC" id="fig|396014.3.peg.2689"/>
<sequence length="205" mass="21724">MTTFYGADTESLRDGSSLVARRAEMLHDLEARLRALIEGVTWTGPDADAFRTEWSFRVRPAIADAAHLLRRRSLALAAAADEQDAASSPDGPRDAGGPRHVPALPGLPLGPVELPRVELPPIIGGPHLVAPEPPLLRVDPPLVGGPQPIVPGTPLGPIRPPRFFTCPVPVQPGWRIGEDLGTFHALPAPVTLPPGVLVSESIGHE</sequence>
<dbReference type="Proteomes" id="UP000023067">
    <property type="component" value="Unassembled WGS sequence"/>
</dbReference>
<comment type="caution">
    <text evidence="2">The sequence shown here is derived from an EMBL/GenBank/DDBJ whole genome shotgun (WGS) entry which is preliminary data.</text>
</comment>
<name>Z9JQL3_9MICO</name>
<dbReference type="Gene3D" id="1.10.287.1060">
    <property type="entry name" value="ESAT-6-like"/>
    <property type="match status" value="1"/>
</dbReference>
<evidence type="ECO:0000313" key="2">
    <source>
        <dbReference type="EMBL" id="EWS80479.1"/>
    </source>
</evidence>
<gene>
    <name evidence="2" type="ORF">BF93_03300</name>
</gene>
<protein>
    <recommendedName>
        <fullName evidence="4">WXG100 family type VII secretion target</fullName>
    </recommendedName>
</protein>
<evidence type="ECO:0000256" key="1">
    <source>
        <dbReference type="SAM" id="MobiDB-lite"/>
    </source>
</evidence>
<proteinExistence type="predicted"/>
<dbReference type="HOGENOM" id="CLU_1335401_0_0_11"/>
<evidence type="ECO:0000313" key="3">
    <source>
        <dbReference type="Proteomes" id="UP000023067"/>
    </source>
</evidence>
<accession>Z9JQL3</accession>
<dbReference type="EMBL" id="JDYK01000015">
    <property type="protein sequence ID" value="EWS80479.1"/>
    <property type="molecule type" value="Genomic_DNA"/>
</dbReference>
<dbReference type="RefSeq" id="WP_038373356.1">
    <property type="nucleotide sequence ID" value="NZ_BAAAOW010000006.1"/>
</dbReference>
<keyword evidence="3" id="KW-1185">Reference proteome</keyword>
<dbReference type="STRING" id="396014.BF93_03300"/>
<reference evidence="2 3" key="1">
    <citation type="submission" date="2014-02" db="EMBL/GenBank/DDBJ databases">
        <title>Genome sequence of Brachybacterium phenoliresistens strain W13A50.</title>
        <authorList>
            <person name="Wang X."/>
        </authorList>
    </citation>
    <scope>NUCLEOTIDE SEQUENCE [LARGE SCALE GENOMIC DNA]</scope>
    <source>
        <strain evidence="2 3">W13A50</strain>
    </source>
</reference>
<organism evidence="2 3">
    <name type="scientific">Brachybacterium phenoliresistens</name>
    <dbReference type="NCBI Taxonomy" id="396014"/>
    <lineage>
        <taxon>Bacteria</taxon>
        <taxon>Bacillati</taxon>
        <taxon>Actinomycetota</taxon>
        <taxon>Actinomycetes</taxon>
        <taxon>Micrococcales</taxon>
        <taxon>Dermabacteraceae</taxon>
        <taxon>Brachybacterium</taxon>
    </lineage>
</organism>
<dbReference type="OrthoDB" id="5244663at2"/>
<dbReference type="AlphaFoldDB" id="Z9JQL3"/>
<evidence type="ECO:0008006" key="4">
    <source>
        <dbReference type="Google" id="ProtNLM"/>
    </source>
</evidence>